<organism evidence="2">
    <name type="scientific">Tetraodon nigroviridis</name>
    <name type="common">Spotted green pufferfish</name>
    <name type="synonym">Chelonodon nigroviridis</name>
    <dbReference type="NCBI Taxonomy" id="99883"/>
    <lineage>
        <taxon>Eukaryota</taxon>
        <taxon>Metazoa</taxon>
        <taxon>Chordata</taxon>
        <taxon>Craniata</taxon>
        <taxon>Vertebrata</taxon>
        <taxon>Euteleostomi</taxon>
        <taxon>Actinopterygii</taxon>
        <taxon>Neopterygii</taxon>
        <taxon>Teleostei</taxon>
        <taxon>Neoteleostei</taxon>
        <taxon>Acanthomorphata</taxon>
        <taxon>Eupercaria</taxon>
        <taxon>Tetraodontiformes</taxon>
        <taxon>Tetradontoidea</taxon>
        <taxon>Tetraodontidae</taxon>
        <taxon>Tetraodon</taxon>
    </lineage>
</organism>
<dbReference type="EMBL" id="CAAE01023315">
    <property type="protein sequence ID" value="CAG14554.1"/>
    <property type="molecule type" value="Genomic_DNA"/>
</dbReference>
<evidence type="ECO:0000256" key="1">
    <source>
        <dbReference type="SAM" id="MobiDB-lite"/>
    </source>
</evidence>
<feature type="non-terminal residue" evidence="2">
    <location>
        <position position="1"/>
    </location>
</feature>
<dbReference type="OrthoDB" id="2149267at2759"/>
<reference evidence="2" key="2">
    <citation type="submission" date="2004-02" db="EMBL/GenBank/DDBJ databases">
        <authorList>
            <consortium name="Genoscope"/>
            <consortium name="Whitehead Institute Centre for Genome Research"/>
        </authorList>
    </citation>
    <scope>NUCLEOTIDE SEQUENCE</scope>
</reference>
<protein>
    <submittedName>
        <fullName evidence="2">Chromosome undetermined SCAF23315, whole genome shotgun sequence</fullName>
    </submittedName>
</protein>
<dbReference type="GO" id="GO:0004222">
    <property type="term" value="F:metalloendopeptidase activity"/>
    <property type="evidence" value="ECO:0007669"/>
    <property type="project" value="TreeGrafter"/>
</dbReference>
<reference evidence="2" key="1">
    <citation type="journal article" date="2004" name="Nature">
        <title>Genome duplication in the teleost fish Tetraodon nigroviridis reveals the early vertebrate proto-karyotype.</title>
        <authorList>
            <person name="Jaillon O."/>
            <person name="Aury J.-M."/>
            <person name="Brunet F."/>
            <person name="Petit J.-L."/>
            <person name="Stange-Thomann N."/>
            <person name="Mauceli E."/>
            <person name="Bouneau L."/>
            <person name="Fischer C."/>
            <person name="Ozouf-Costaz C."/>
            <person name="Bernot A."/>
            <person name="Nicaud S."/>
            <person name="Jaffe D."/>
            <person name="Fisher S."/>
            <person name="Lutfalla G."/>
            <person name="Dossat C."/>
            <person name="Segurens B."/>
            <person name="Dasilva C."/>
            <person name="Salanoubat M."/>
            <person name="Levy M."/>
            <person name="Boudet N."/>
            <person name="Castellano S."/>
            <person name="Anthouard V."/>
            <person name="Jubin C."/>
            <person name="Castelli V."/>
            <person name="Katinka M."/>
            <person name="Vacherie B."/>
            <person name="Biemont C."/>
            <person name="Skalli Z."/>
            <person name="Cattolico L."/>
            <person name="Poulain J."/>
            <person name="De Berardinis V."/>
            <person name="Cruaud C."/>
            <person name="Duprat S."/>
            <person name="Brottier P."/>
            <person name="Coutanceau J.-P."/>
            <person name="Gouzy J."/>
            <person name="Parra G."/>
            <person name="Lardier G."/>
            <person name="Chapple C."/>
            <person name="McKernan K.J."/>
            <person name="McEwan P."/>
            <person name="Bosak S."/>
            <person name="Kellis M."/>
            <person name="Volff J.-N."/>
            <person name="Guigo R."/>
            <person name="Zody M.C."/>
            <person name="Mesirov J."/>
            <person name="Lindblad-Toh K."/>
            <person name="Birren B."/>
            <person name="Nusbaum C."/>
            <person name="Kahn D."/>
            <person name="Robinson-Rechavi M."/>
            <person name="Laudet V."/>
            <person name="Schachter V."/>
            <person name="Quetier F."/>
            <person name="Saurin W."/>
            <person name="Scarpelli C."/>
            <person name="Wincker P."/>
            <person name="Lander E.S."/>
            <person name="Weissenbach J."/>
            <person name="Roest Crollius H."/>
        </authorList>
    </citation>
    <scope>NUCLEOTIDE SEQUENCE [LARGE SCALE GENOMIC DNA]</scope>
</reference>
<sequence>VMTEEDKNDRLSPLYIGAEKLLSLFSENDWSEFCLSYLLTDRDYSGVLGLAWEGKPGESHHHAHTGAKQSDKSKCNNNLKDIDCFTGPHFQGGNRNMTQM</sequence>
<dbReference type="InterPro" id="IPR024079">
    <property type="entry name" value="MetalloPept_cat_dom_sf"/>
</dbReference>
<dbReference type="GO" id="GO:0007219">
    <property type="term" value="P:Notch signaling pathway"/>
    <property type="evidence" value="ECO:0007669"/>
    <property type="project" value="TreeGrafter"/>
</dbReference>
<feature type="region of interest" description="Disordered" evidence="1">
    <location>
        <begin position="55"/>
        <end position="74"/>
    </location>
</feature>
<dbReference type="PANTHER" id="PTHR45702:SF1">
    <property type="entry name" value="DISINTEGRIN AND METALLOPROTEINASE DOMAIN-CONTAINING PROTEIN 10 ISOFORM X1"/>
    <property type="match status" value="1"/>
</dbReference>
<evidence type="ECO:0000313" key="2">
    <source>
        <dbReference type="EMBL" id="CAG14554.1"/>
    </source>
</evidence>
<accession>Q4RAM9</accession>
<dbReference type="AlphaFoldDB" id="Q4RAM9"/>
<dbReference type="GO" id="GO:0006509">
    <property type="term" value="P:membrane protein ectodomain proteolysis"/>
    <property type="evidence" value="ECO:0007669"/>
    <property type="project" value="TreeGrafter"/>
</dbReference>
<dbReference type="PANTHER" id="PTHR45702">
    <property type="entry name" value="ADAM10/ADAM17 METALLOPEPTIDASE FAMILY MEMBER"/>
    <property type="match status" value="1"/>
</dbReference>
<dbReference type="SUPFAM" id="SSF55486">
    <property type="entry name" value="Metalloproteases ('zincins'), catalytic domain"/>
    <property type="match status" value="1"/>
</dbReference>
<dbReference type="KEGG" id="tng:GSTEN00036339G001"/>
<dbReference type="GO" id="GO:0005886">
    <property type="term" value="C:plasma membrane"/>
    <property type="evidence" value="ECO:0007669"/>
    <property type="project" value="TreeGrafter"/>
</dbReference>
<dbReference type="Gene3D" id="3.40.390.10">
    <property type="entry name" value="Collagenase (Catalytic Domain)"/>
    <property type="match status" value="1"/>
</dbReference>
<proteinExistence type="predicted"/>
<dbReference type="InterPro" id="IPR051489">
    <property type="entry name" value="ADAM_Metalloproteinase"/>
</dbReference>
<name>Q4RAM9_TETNG</name>
<gene>
    <name evidence="2" type="ORF">GSTENG00036339001</name>
</gene>